<dbReference type="InterPro" id="IPR036457">
    <property type="entry name" value="PPM-type-like_dom_sf"/>
</dbReference>
<dbReference type="SUPFAM" id="SSF55874">
    <property type="entry name" value="ATPase domain of HSP90 chaperone/DNA topoisomerase II/histidine kinase"/>
    <property type="match status" value="1"/>
</dbReference>
<evidence type="ECO:0000259" key="3">
    <source>
        <dbReference type="SMART" id="SM00091"/>
    </source>
</evidence>
<protein>
    <recommendedName>
        <fullName evidence="7">Histidine kinase</fullName>
    </recommendedName>
</protein>
<dbReference type="NCBIfam" id="TIGR00229">
    <property type="entry name" value="sensory_box"/>
    <property type="match status" value="1"/>
</dbReference>
<sequence>MGPLTESAEELYENAPCGYLSILPDGALFRVNQTFLDWTGHRREDLLSRRVQDLYGVGSRIFYETHLRPLLHMQGEVRGLAMEFRRADGTLLDTLVNATLRGDPATGSTVLRMTVFDATDRRAYERELLAERRRAERTTVRLRALQEMVLRCAAIERATELVDPIIEAGTAAFGAATTTVWLLDIDGSVLTDASAGHDDAASIALDSPAPQARAARNAELVGPRQGEVADQVSTPLAADDQVLGVVSFGFATARPFDDDEIELMRTLGRQAGQAMERARLYEETTRRAWQSAFLARLGRDLDEPVAPADRARRLVSLVVPELAEYAQIDLVHDDRAGWLAGAVPPAAPDPVGSIGPAGPWPLTDLVHETIRQVQTSGEARPVPLAAPDGRPAVGLPLRARGEVVGTLLLAGQALMPERIDAEFLLDLADRAGLALDNARLAERDREVALTLQRSLLAGERPIDSRFHVTAVYRPAIETLEVGGDWYDTFVTARGSVGVVVGDVVGRGVRAASAMGQLRSAVRALAQAERSPATVLQHMDDFVATLEAGQMATLAYAELTLDTGRLRYACAGHPPPLLLSRDTGPSYLWEGRSGPLGTRAGSRRRREAELSMPVGSRLLLYTDGLVERRGERIDEGLSRLEALADRWDTPLVSLTEQISDAMLAGDGGHDDMCLLALAFDGAPRFDAEIPADIGTLRPLRTELDRWLASYTVAERERYRVVLACSEAVANAIEHGYQRDPAQLVRVSATIDGNTVELRVHDAGRWRAPQATRDRGRGMALIGRLMDDLIVDRGEGTTVLMRRTFREAGR</sequence>
<dbReference type="Gene3D" id="3.30.450.20">
    <property type="entry name" value="PAS domain"/>
    <property type="match status" value="1"/>
</dbReference>
<dbReference type="SMART" id="SM00065">
    <property type="entry name" value="GAF"/>
    <property type="match status" value="2"/>
</dbReference>
<evidence type="ECO:0000256" key="1">
    <source>
        <dbReference type="ARBA" id="ARBA00022801"/>
    </source>
</evidence>
<organism evidence="5 6">
    <name type="scientific">Actinoplanes utahensis</name>
    <dbReference type="NCBI Taxonomy" id="1869"/>
    <lineage>
        <taxon>Bacteria</taxon>
        <taxon>Bacillati</taxon>
        <taxon>Actinomycetota</taxon>
        <taxon>Actinomycetes</taxon>
        <taxon>Micromonosporales</taxon>
        <taxon>Micromonosporaceae</taxon>
        <taxon>Actinoplanes</taxon>
    </lineage>
</organism>
<evidence type="ECO:0008006" key="7">
    <source>
        <dbReference type="Google" id="ProtNLM"/>
    </source>
</evidence>
<keyword evidence="6" id="KW-1185">Reference proteome</keyword>
<evidence type="ECO:0000313" key="5">
    <source>
        <dbReference type="EMBL" id="KHD77285.1"/>
    </source>
</evidence>
<feature type="domain" description="GAF" evidence="2">
    <location>
        <begin position="310"/>
        <end position="445"/>
    </location>
</feature>
<dbReference type="Pfam" id="PF13185">
    <property type="entry name" value="GAF_2"/>
    <property type="match status" value="1"/>
</dbReference>
<dbReference type="STRING" id="1869.MB27_12225"/>
<accession>A0A0A6UMF9</accession>
<evidence type="ECO:0000259" key="4">
    <source>
        <dbReference type="SMART" id="SM00331"/>
    </source>
</evidence>
<dbReference type="AlphaFoldDB" id="A0A0A6UMF9"/>
<dbReference type="InterPro" id="IPR035965">
    <property type="entry name" value="PAS-like_dom_sf"/>
</dbReference>
<dbReference type="PANTHER" id="PTHR43156:SF2">
    <property type="entry name" value="STAGE II SPORULATION PROTEIN E"/>
    <property type="match status" value="1"/>
</dbReference>
<evidence type="ECO:0000313" key="6">
    <source>
        <dbReference type="Proteomes" id="UP000054537"/>
    </source>
</evidence>
<dbReference type="GO" id="GO:0016791">
    <property type="term" value="F:phosphatase activity"/>
    <property type="evidence" value="ECO:0007669"/>
    <property type="project" value="TreeGrafter"/>
</dbReference>
<feature type="domain" description="PAS" evidence="3">
    <location>
        <begin position="6"/>
        <end position="72"/>
    </location>
</feature>
<feature type="domain" description="GAF" evidence="2">
    <location>
        <begin position="137"/>
        <end position="285"/>
    </location>
</feature>
<dbReference type="Gene3D" id="3.30.565.10">
    <property type="entry name" value="Histidine kinase-like ATPase, C-terminal domain"/>
    <property type="match status" value="1"/>
</dbReference>
<dbReference type="InterPro" id="IPR052016">
    <property type="entry name" value="Bact_Sigma-Reg"/>
</dbReference>
<dbReference type="Pfam" id="PF07228">
    <property type="entry name" value="SpoIIE"/>
    <property type="match status" value="1"/>
</dbReference>
<dbReference type="InterPro" id="IPR003594">
    <property type="entry name" value="HATPase_dom"/>
</dbReference>
<gene>
    <name evidence="5" type="ORF">MB27_12225</name>
</gene>
<dbReference type="SMART" id="SM00331">
    <property type="entry name" value="PP2C_SIG"/>
    <property type="match status" value="1"/>
</dbReference>
<dbReference type="SUPFAM" id="SSF55781">
    <property type="entry name" value="GAF domain-like"/>
    <property type="match status" value="2"/>
</dbReference>
<feature type="domain" description="PPM-type phosphatase" evidence="4">
    <location>
        <begin position="466"/>
        <end position="678"/>
    </location>
</feature>
<dbReference type="InterPro" id="IPR036890">
    <property type="entry name" value="HATPase_C_sf"/>
</dbReference>
<dbReference type="PANTHER" id="PTHR43156">
    <property type="entry name" value="STAGE II SPORULATION PROTEIN E-RELATED"/>
    <property type="match status" value="1"/>
</dbReference>
<dbReference type="eggNOG" id="COG2205">
    <property type="taxonomic scope" value="Bacteria"/>
</dbReference>
<dbReference type="EMBL" id="JRTT01000012">
    <property type="protein sequence ID" value="KHD77285.1"/>
    <property type="molecule type" value="Genomic_DNA"/>
</dbReference>
<dbReference type="Proteomes" id="UP000054537">
    <property type="component" value="Unassembled WGS sequence"/>
</dbReference>
<dbReference type="InterPro" id="IPR001932">
    <property type="entry name" value="PPM-type_phosphatase-like_dom"/>
</dbReference>
<dbReference type="SUPFAM" id="SSF55785">
    <property type="entry name" value="PYP-like sensor domain (PAS domain)"/>
    <property type="match status" value="1"/>
</dbReference>
<dbReference type="InterPro" id="IPR003018">
    <property type="entry name" value="GAF"/>
</dbReference>
<proteinExistence type="predicted"/>
<name>A0A0A6UMF9_ACTUT</name>
<comment type="caution">
    <text evidence="5">The sequence shown here is derived from an EMBL/GenBank/DDBJ whole genome shotgun (WGS) entry which is preliminary data.</text>
</comment>
<keyword evidence="1" id="KW-0378">Hydrolase</keyword>
<dbReference type="CDD" id="cd00130">
    <property type="entry name" value="PAS"/>
    <property type="match status" value="1"/>
</dbReference>
<reference evidence="5 6" key="1">
    <citation type="submission" date="2014-10" db="EMBL/GenBank/DDBJ databases">
        <title>Draft genome sequence of Actinoplanes utahensis NRRL 12052.</title>
        <authorList>
            <person name="Velasco-Bucheli B."/>
            <person name="del Cerro C."/>
            <person name="Hormigo D."/>
            <person name="Garcia J.L."/>
            <person name="Acebal C."/>
            <person name="Arroyo M."/>
            <person name="de la Mata I."/>
        </authorList>
    </citation>
    <scope>NUCLEOTIDE SEQUENCE [LARGE SCALE GENOMIC DNA]</scope>
    <source>
        <strain evidence="5 6">NRRL 12052</strain>
    </source>
</reference>
<dbReference type="eggNOG" id="COG2208">
    <property type="taxonomic scope" value="Bacteria"/>
</dbReference>
<dbReference type="InterPro" id="IPR000014">
    <property type="entry name" value="PAS"/>
</dbReference>
<dbReference type="SMART" id="SM00091">
    <property type="entry name" value="PAS"/>
    <property type="match status" value="1"/>
</dbReference>
<evidence type="ECO:0000259" key="2">
    <source>
        <dbReference type="SMART" id="SM00065"/>
    </source>
</evidence>
<dbReference type="CDD" id="cd16936">
    <property type="entry name" value="HATPase_RsbW-like"/>
    <property type="match status" value="1"/>
</dbReference>
<dbReference type="InterPro" id="IPR029016">
    <property type="entry name" value="GAF-like_dom_sf"/>
</dbReference>
<dbReference type="Gene3D" id="3.30.450.40">
    <property type="match status" value="2"/>
</dbReference>
<dbReference type="Gene3D" id="3.60.40.10">
    <property type="entry name" value="PPM-type phosphatase domain"/>
    <property type="match status" value="1"/>
</dbReference>
<dbReference type="eggNOG" id="COG2172">
    <property type="taxonomic scope" value="Bacteria"/>
</dbReference>
<dbReference type="Pfam" id="PF13581">
    <property type="entry name" value="HATPase_c_2"/>
    <property type="match status" value="1"/>
</dbReference>